<dbReference type="Gene3D" id="2.70.50.70">
    <property type="match status" value="1"/>
</dbReference>
<evidence type="ECO:0000313" key="9">
    <source>
        <dbReference type="Proteomes" id="UP001447188"/>
    </source>
</evidence>
<evidence type="ECO:0000256" key="4">
    <source>
        <dbReference type="ARBA" id="ARBA00023157"/>
    </source>
</evidence>
<feature type="domain" description="Auxiliary Activity family 9 catalytic" evidence="7">
    <location>
        <begin position="20"/>
        <end position="230"/>
    </location>
</feature>
<organism evidence="8 9">
    <name type="scientific">Discina gigas</name>
    <dbReference type="NCBI Taxonomy" id="1032678"/>
    <lineage>
        <taxon>Eukaryota</taxon>
        <taxon>Fungi</taxon>
        <taxon>Dikarya</taxon>
        <taxon>Ascomycota</taxon>
        <taxon>Pezizomycotina</taxon>
        <taxon>Pezizomycetes</taxon>
        <taxon>Pezizales</taxon>
        <taxon>Discinaceae</taxon>
        <taxon>Discina</taxon>
    </lineage>
</organism>
<comment type="subcellular location">
    <subcellularLocation>
        <location evidence="2 5">Secreted</location>
    </subcellularLocation>
</comment>
<dbReference type="PANTHER" id="PTHR33353:SF19">
    <property type="entry name" value="GLYCOSYLHYDROLASE FAMILY 61-8 PROTEIN"/>
    <property type="match status" value="1"/>
</dbReference>
<evidence type="ECO:0000256" key="6">
    <source>
        <dbReference type="SAM" id="SignalP"/>
    </source>
</evidence>
<gene>
    <name evidence="8" type="ORF">Q9L58_000812</name>
</gene>
<feature type="signal peptide" evidence="6">
    <location>
        <begin position="1"/>
        <end position="19"/>
    </location>
</feature>
<keyword evidence="5" id="KW-0136">Cellulose degradation</keyword>
<dbReference type="PANTHER" id="PTHR33353">
    <property type="entry name" value="PUTATIVE (AFU_ORTHOLOGUE AFUA_1G12560)-RELATED"/>
    <property type="match status" value="1"/>
</dbReference>
<keyword evidence="6" id="KW-0732">Signal</keyword>
<comment type="cofactor">
    <cofactor evidence="1">
        <name>Cu(2+)</name>
        <dbReference type="ChEBI" id="CHEBI:29036"/>
    </cofactor>
</comment>
<protein>
    <recommendedName>
        <fullName evidence="5">AA9 family lytic polysaccharide monooxygenase</fullName>
        <ecNumber evidence="5">1.14.99.56</ecNumber>
    </recommendedName>
    <alternativeName>
        <fullName evidence="5">Endo-beta-1,4-glucanase</fullName>
    </alternativeName>
    <alternativeName>
        <fullName evidence="5">Glycosyl hydrolase 61 family protein</fullName>
    </alternativeName>
</protein>
<reference evidence="8 9" key="1">
    <citation type="submission" date="2024-02" db="EMBL/GenBank/DDBJ databases">
        <title>Discinaceae phylogenomics.</title>
        <authorList>
            <person name="Dirks A.C."/>
            <person name="James T.Y."/>
        </authorList>
    </citation>
    <scope>NUCLEOTIDE SEQUENCE [LARGE SCALE GENOMIC DNA]</scope>
    <source>
        <strain evidence="8 9">ACD0624</strain>
    </source>
</reference>
<evidence type="ECO:0000256" key="1">
    <source>
        <dbReference type="ARBA" id="ARBA00001973"/>
    </source>
</evidence>
<comment type="catalytic activity">
    <reaction evidence="5">
        <text>[(1-&gt;4)-beta-D-glucosyl]n+m + reduced acceptor + O2 = 4-dehydro-beta-D-glucosyl-[(1-&gt;4)-beta-D-glucosyl]n-1 + [(1-&gt;4)-beta-D-glucosyl]m + acceptor + H2O.</text>
        <dbReference type="EC" id="1.14.99.56"/>
    </reaction>
</comment>
<keyword evidence="5" id="KW-0624">Polysaccharide degradation</keyword>
<accession>A0ABR3GVR2</accession>
<evidence type="ECO:0000313" key="8">
    <source>
        <dbReference type="EMBL" id="KAL0639984.1"/>
    </source>
</evidence>
<evidence type="ECO:0000259" key="7">
    <source>
        <dbReference type="Pfam" id="PF03443"/>
    </source>
</evidence>
<name>A0ABR3GVR2_9PEZI</name>
<dbReference type="Pfam" id="PF03443">
    <property type="entry name" value="AA9"/>
    <property type="match status" value="1"/>
</dbReference>
<comment type="function">
    <text evidence="5">Lytic polysaccharide monooxygenase (LMPO) that depolymerizes crystalline and amorphous polysaccharides via the oxidation of scissile alpha- or beta-(1-4)-glycosidic bonds, yielding C1 and/or C4 oxidation products. Catalysis by LPMOs requires the reduction of the active-site copper from Cu(II) to Cu(I) by a reducing agent and H(2)O(2) or O(2) as a cosubstrate.</text>
</comment>
<keyword evidence="5" id="KW-0119">Carbohydrate metabolism</keyword>
<dbReference type="InterPro" id="IPR049892">
    <property type="entry name" value="AA9"/>
</dbReference>
<feature type="chain" id="PRO_5045554721" description="AA9 family lytic polysaccharide monooxygenase" evidence="6">
    <location>
        <begin position="20"/>
        <end position="240"/>
    </location>
</feature>
<keyword evidence="4 5" id="KW-1015">Disulfide bond</keyword>
<keyword evidence="3 5" id="KW-0964">Secreted</keyword>
<keyword evidence="9" id="KW-1185">Reference proteome</keyword>
<proteinExistence type="predicted"/>
<dbReference type="EMBL" id="JBBBZM010000006">
    <property type="protein sequence ID" value="KAL0639984.1"/>
    <property type="molecule type" value="Genomic_DNA"/>
</dbReference>
<dbReference type="CDD" id="cd21175">
    <property type="entry name" value="LPMO_AA9"/>
    <property type="match status" value="1"/>
</dbReference>
<comment type="caution">
    <text evidence="8">The sequence shown here is derived from an EMBL/GenBank/DDBJ whole genome shotgun (WGS) entry which is preliminary data.</text>
</comment>
<sequence length="240" mass="25107">MKFATILSASAVLFGQAIAHGGVTTYVFDGVTYPGFSPYNSPTGQSTIQRQWSTYDPILSATAATIRCNTPGTGPAAQVATVKAGGSVIAKWAQWTHAEGPVMVYMAKVGSTFASGDGNGAVWFKIDEGGLLSGTVNKGTWGLGTVLKTLQWTTTIPANLAPGNYLIRHELLALHQANTPQFYPECAQVKVTGSGTGNPSGTYLVSFPGAYKMSDPGVTIDIYSSTATTYKIPGPAKWTG</sequence>
<evidence type="ECO:0000256" key="2">
    <source>
        <dbReference type="ARBA" id="ARBA00004613"/>
    </source>
</evidence>
<evidence type="ECO:0000256" key="5">
    <source>
        <dbReference type="RuleBase" id="RU368122"/>
    </source>
</evidence>
<dbReference type="EC" id="1.14.99.56" evidence="5"/>
<dbReference type="Proteomes" id="UP001447188">
    <property type="component" value="Unassembled WGS sequence"/>
</dbReference>
<dbReference type="InterPro" id="IPR005103">
    <property type="entry name" value="AA9_LPMO"/>
</dbReference>
<evidence type="ECO:0000256" key="3">
    <source>
        <dbReference type="ARBA" id="ARBA00022525"/>
    </source>
</evidence>
<comment type="domain">
    <text evidence="5">Has a modular structure: an endo-beta-1,4-glucanase catalytic module at the N-terminus, a linker rich in serines and threonines, and a C-terminal carbohydrate-binding module (CBM).</text>
</comment>